<keyword evidence="3 7" id="KW-0808">Transferase</keyword>
<dbReference type="InterPro" id="IPR011004">
    <property type="entry name" value="Trimer_LpxA-like_sf"/>
</dbReference>
<comment type="function">
    <text evidence="7">Catalyzes the N-acylation of UDP-3-O-acylglucosamine using 3-hydroxyacyl-ACP as the acyl donor. Is involved in the biosynthesis of lipid A, a phosphorylated glycolipid that anchors the lipopolysaccharide to the outer membrane of the cell.</text>
</comment>
<organism evidence="10 11">
    <name type="scientific">SAR324 cluster bacterium</name>
    <dbReference type="NCBI Taxonomy" id="2024889"/>
    <lineage>
        <taxon>Bacteria</taxon>
        <taxon>Deltaproteobacteria</taxon>
        <taxon>SAR324 cluster</taxon>
    </lineage>
</organism>
<dbReference type="SUPFAM" id="SSF51161">
    <property type="entry name" value="Trimeric LpxA-like enzymes"/>
    <property type="match status" value="1"/>
</dbReference>
<comment type="pathway">
    <text evidence="7">Bacterial outer membrane biogenesis; LPS lipid A biosynthesis.</text>
</comment>
<accession>A0A2A4T340</accession>
<evidence type="ECO:0000256" key="5">
    <source>
        <dbReference type="ARBA" id="ARBA00023098"/>
    </source>
</evidence>
<dbReference type="EMBL" id="NVSR01000060">
    <property type="protein sequence ID" value="PCI27417.1"/>
    <property type="molecule type" value="Genomic_DNA"/>
</dbReference>
<dbReference type="NCBIfam" id="TIGR01853">
    <property type="entry name" value="lipid_A_lpxD"/>
    <property type="match status" value="1"/>
</dbReference>
<feature type="domain" description="UDP-3-O-[3-hydroxymyristoyl] glucosamine N-acyltransferase non-repeat region" evidence="9">
    <location>
        <begin position="24"/>
        <end position="88"/>
    </location>
</feature>
<keyword evidence="5 7" id="KW-0443">Lipid metabolism</keyword>
<dbReference type="GO" id="GO:0016410">
    <property type="term" value="F:N-acyltransferase activity"/>
    <property type="evidence" value="ECO:0007669"/>
    <property type="project" value="InterPro"/>
</dbReference>
<evidence type="ECO:0000256" key="6">
    <source>
        <dbReference type="ARBA" id="ARBA00023315"/>
    </source>
</evidence>
<dbReference type="Gene3D" id="2.160.10.10">
    <property type="entry name" value="Hexapeptide repeat proteins"/>
    <property type="match status" value="1"/>
</dbReference>
<dbReference type="AlphaFoldDB" id="A0A2A4T340"/>
<dbReference type="InterPro" id="IPR020573">
    <property type="entry name" value="UDP_GlcNAc_AcTrfase_non-rep"/>
</dbReference>
<name>A0A2A4T340_9DELT</name>
<dbReference type="EC" id="2.3.1.191" evidence="7"/>
<dbReference type="Pfam" id="PF04613">
    <property type="entry name" value="LpxD"/>
    <property type="match status" value="1"/>
</dbReference>
<protein>
    <recommendedName>
        <fullName evidence="7">UDP-3-O-acylglucosamine N-acyltransferase</fullName>
        <ecNumber evidence="7">2.3.1.191</ecNumber>
    </recommendedName>
</protein>
<keyword evidence="2 7" id="KW-0441">Lipid A biosynthesis</keyword>
<dbReference type="Pfam" id="PF00132">
    <property type="entry name" value="Hexapep"/>
    <property type="match status" value="2"/>
</dbReference>
<evidence type="ECO:0000256" key="2">
    <source>
        <dbReference type="ARBA" id="ARBA00022556"/>
    </source>
</evidence>
<evidence type="ECO:0000256" key="7">
    <source>
        <dbReference type="HAMAP-Rule" id="MF_00523"/>
    </source>
</evidence>
<dbReference type="GO" id="GO:0103118">
    <property type="term" value="F:UDP-3-O-[(3R)-3-hydroxyacyl]-glucosamine N-acyltransferase activity"/>
    <property type="evidence" value="ECO:0007669"/>
    <property type="project" value="UniProtKB-EC"/>
</dbReference>
<comment type="subunit">
    <text evidence="7">Homotrimer.</text>
</comment>
<dbReference type="NCBIfam" id="NF002060">
    <property type="entry name" value="PRK00892.1"/>
    <property type="match status" value="1"/>
</dbReference>
<evidence type="ECO:0000313" key="10">
    <source>
        <dbReference type="EMBL" id="PCI27417.1"/>
    </source>
</evidence>
<comment type="catalytic activity">
    <reaction evidence="7">
        <text>a UDP-3-O-[(3R)-3-hydroxyacyl]-alpha-D-glucosamine + a (3R)-hydroxyacyl-[ACP] = a UDP-2-N,3-O-bis[(3R)-3-hydroxyacyl]-alpha-D-glucosamine + holo-[ACP] + H(+)</text>
        <dbReference type="Rhea" id="RHEA:53836"/>
        <dbReference type="Rhea" id="RHEA-COMP:9685"/>
        <dbReference type="Rhea" id="RHEA-COMP:9945"/>
        <dbReference type="ChEBI" id="CHEBI:15378"/>
        <dbReference type="ChEBI" id="CHEBI:64479"/>
        <dbReference type="ChEBI" id="CHEBI:78827"/>
        <dbReference type="ChEBI" id="CHEBI:137740"/>
        <dbReference type="ChEBI" id="CHEBI:137748"/>
        <dbReference type="EC" id="2.3.1.191"/>
    </reaction>
</comment>
<dbReference type="UniPathway" id="UPA00973"/>
<gene>
    <name evidence="7 10" type="primary">lpxD</name>
    <name evidence="10" type="ORF">COB67_08510</name>
</gene>
<evidence type="ECO:0000256" key="3">
    <source>
        <dbReference type="ARBA" id="ARBA00022679"/>
    </source>
</evidence>
<dbReference type="Gene3D" id="3.40.1390.10">
    <property type="entry name" value="MurE/MurF, N-terminal domain"/>
    <property type="match status" value="1"/>
</dbReference>
<dbReference type="InterPro" id="IPR001451">
    <property type="entry name" value="Hexapep"/>
</dbReference>
<keyword evidence="4 7" id="KW-0677">Repeat</keyword>
<reference evidence="11" key="1">
    <citation type="submission" date="2017-08" db="EMBL/GenBank/DDBJ databases">
        <title>A dynamic microbial community with high functional redundancy inhabits the cold, oxic subseafloor aquifer.</title>
        <authorList>
            <person name="Tully B.J."/>
            <person name="Wheat C.G."/>
            <person name="Glazer B.T."/>
            <person name="Huber J.A."/>
        </authorList>
    </citation>
    <scope>NUCLEOTIDE SEQUENCE [LARGE SCALE GENOMIC DNA]</scope>
</reference>
<dbReference type="PANTHER" id="PTHR43378">
    <property type="entry name" value="UDP-3-O-ACYLGLUCOSAMINE N-ACYLTRANSFERASE"/>
    <property type="match status" value="1"/>
</dbReference>
<dbReference type="GO" id="GO:0009245">
    <property type="term" value="P:lipid A biosynthetic process"/>
    <property type="evidence" value="ECO:0007669"/>
    <property type="project" value="UniProtKB-UniRule"/>
</dbReference>
<sequence length="348" mass="37764">MKTVTLQEIADYLGTEVLGNPEEKISGIQGILEAKAGDITFLANPKYKDKLPLCQASAVVVSQGIEVEGMNLIPAENPRMDFAKIVRLMVPSKQENQEIAKNAFIAKSASIGVGVTLYPGVYIGENVTIGDNTVVYSGSFLGDDVTIGKDCMIYANVSIHHETKIGDRVIVNSNSVIGSEGFGFERDGDRHFKIPQVGNVIIEDDVEIGALCAIDRGSIKATLISKGTKLDNLIHIAHNCQLGENNLILSQVGLAGTVTTGKNVYFAGKSGCMDHIQIADRAQIGGAAVVTGNIEKAGMYFGYPARPYQEWKKASALFYKSDELRKKNQELEKRIQKLEELLDPTEKD</sequence>
<keyword evidence="1 7" id="KW-0444">Lipid biosynthesis</keyword>
<comment type="caution">
    <text evidence="10">The sequence shown here is derived from an EMBL/GenBank/DDBJ whole genome shotgun (WGS) entry which is preliminary data.</text>
</comment>
<keyword evidence="8" id="KW-0175">Coiled coil</keyword>
<proteinExistence type="inferred from homology"/>
<dbReference type="PANTHER" id="PTHR43378:SF2">
    <property type="entry name" value="UDP-3-O-ACYLGLUCOSAMINE N-ACYLTRANSFERASE 1, MITOCHONDRIAL-RELATED"/>
    <property type="match status" value="1"/>
</dbReference>
<feature type="active site" description="Proton acceptor" evidence="7">
    <location>
        <position position="238"/>
    </location>
</feature>
<comment type="similarity">
    <text evidence="7">Belongs to the transferase hexapeptide repeat family. LpxD subfamily.</text>
</comment>
<evidence type="ECO:0000256" key="1">
    <source>
        <dbReference type="ARBA" id="ARBA00022516"/>
    </source>
</evidence>
<evidence type="ECO:0000256" key="4">
    <source>
        <dbReference type="ARBA" id="ARBA00022737"/>
    </source>
</evidence>
<dbReference type="HAMAP" id="MF_00523">
    <property type="entry name" value="LpxD"/>
    <property type="match status" value="1"/>
</dbReference>
<dbReference type="CDD" id="cd03352">
    <property type="entry name" value="LbH_LpxD"/>
    <property type="match status" value="1"/>
</dbReference>
<keyword evidence="6 7" id="KW-0012">Acyltransferase</keyword>
<dbReference type="Proteomes" id="UP000218113">
    <property type="component" value="Unassembled WGS sequence"/>
</dbReference>
<dbReference type="GO" id="GO:0016020">
    <property type="term" value="C:membrane"/>
    <property type="evidence" value="ECO:0007669"/>
    <property type="project" value="GOC"/>
</dbReference>
<dbReference type="InterPro" id="IPR007691">
    <property type="entry name" value="LpxD"/>
</dbReference>
<feature type="coiled-coil region" evidence="8">
    <location>
        <begin position="321"/>
        <end position="348"/>
    </location>
</feature>
<evidence type="ECO:0000259" key="9">
    <source>
        <dbReference type="Pfam" id="PF04613"/>
    </source>
</evidence>
<evidence type="ECO:0000256" key="8">
    <source>
        <dbReference type="SAM" id="Coils"/>
    </source>
</evidence>
<evidence type="ECO:0000313" key="11">
    <source>
        <dbReference type="Proteomes" id="UP000218113"/>
    </source>
</evidence>